<dbReference type="FunFam" id="1.10.287.570:FF:000001">
    <property type="entry name" value="Anion exchange protein"/>
    <property type="match status" value="1"/>
</dbReference>
<keyword evidence="8 13" id="KW-0406">Ion transport</keyword>
<dbReference type="PANTHER" id="PTHR11453:SF135">
    <property type="entry name" value="ANION EXCHANGE PROTEIN"/>
    <property type="match status" value="1"/>
</dbReference>
<keyword evidence="5 13" id="KW-0812">Transmembrane</keyword>
<keyword evidence="7" id="KW-0915">Sodium</keyword>
<dbReference type="PRINTS" id="PR01232">
    <property type="entry name" value="NAHCO3TRSPRT"/>
</dbReference>
<name>A0AAW0PMZ5_9GOBI</name>
<evidence type="ECO:0000256" key="2">
    <source>
        <dbReference type="ARBA" id="ARBA00010993"/>
    </source>
</evidence>
<dbReference type="SUPFAM" id="SSF55804">
    <property type="entry name" value="Phoshotransferase/anion transport protein"/>
    <property type="match status" value="1"/>
</dbReference>
<keyword evidence="3 13" id="KW-0813">Transport</keyword>
<comment type="catalytic activity">
    <reaction evidence="11">
        <text>3 hydrogencarbonate(out) + Na(+)(out) = 3 hydrogencarbonate(in) + Na(+)(in)</text>
        <dbReference type="Rhea" id="RHEA:72219"/>
        <dbReference type="ChEBI" id="CHEBI:17544"/>
        <dbReference type="ChEBI" id="CHEBI:29101"/>
    </reaction>
</comment>
<keyword evidence="6 13" id="KW-1133">Transmembrane helix</keyword>
<dbReference type="InterPro" id="IPR003024">
    <property type="entry name" value="Na/HCO3_transpt"/>
</dbReference>
<feature type="transmembrane region" description="Helical" evidence="13">
    <location>
        <begin position="680"/>
        <end position="698"/>
    </location>
</feature>
<accession>A0AAW0PMZ5</accession>
<comment type="subcellular location">
    <subcellularLocation>
        <location evidence="1">Basolateral cell membrane</location>
        <topology evidence="1">Multi-pass membrane protein</topology>
    </subcellularLocation>
    <subcellularLocation>
        <location evidence="13">Membrane</location>
        <topology evidence="13">Multi-pass membrane protein</topology>
    </subcellularLocation>
</comment>
<feature type="transmembrane region" description="Helical" evidence="13">
    <location>
        <begin position="866"/>
        <end position="885"/>
    </location>
</feature>
<comment type="caution">
    <text evidence="17">The sequence shown here is derived from an EMBL/GenBank/DDBJ whole genome shotgun (WGS) entry which is preliminary data.</text>
</comment>
<feature type="compositionally biased region" description="Gly residues" evidence="14">
    <location>
        <begin position="393"/>
        <end position="403"/>
    </location>
</feature>
<dbReference type="GO" id="GO:0005452">
    <property type="term" value="F:solute:inorganic anion antiporter activity"/>
    <property type="evidence" value="ECO:0007669"/>
    <property type="project" value="InterPro"/>
</dbReference>
<organism evidence="17 18">
    <name type="scientific">Mugilogobius chulae</name>
    <name type="common">yellowstripe goby</name>
    <dbReference type="NCBI Taxonomy" id="88201"/>
    <lineage>
        <taxon>Eukaryota</taxon>
        <taxon>Metazoa</taxon>
        <taxon>Chordata</taxon>
        <taxon>Craniata</taxon>
        <taxon>Vertebrata</taxon>
        <taxon>Euteleostomi</taxon>
        <taxon>Actinopterygii</taxon>
        <taxon>Neopterygii</taxon>
        <taxon>Teleostei</taxon>
        <taxon>Neoteleostei</taxon>
        <taxon>Acanthomorphata</taxon>
        <taxon>Gobiaria</taxon>
        <taxon>Gobiiformes</taxon>
        <taxon>Gobioidei</taxon>
        <taxon>Gobiidae</taxon>
        <taxon>Gobionellinae</taxon>
        <taxon>Mugilogobius</taxon>
    </lineage>
</organism>
<feature type="domain" description="Band 3 cytoplasmic" evidence="16">
    <location>
        <begin position="111"/>
        <end position="371"/>
    </location>
</feature>
<comment type="catalytic activity">
    <reaction evidence="12">
        <text>2 hydrogencarbonate(out) + Na(+)(out) = 2 hydrogencarbonate(in) + Na(+)(in)</text>
        <dbReference type="Rhea" id="RHEA:72215"/>
        <dbReference type="ChEBI" id="CHEBI:17544"/>
        <dbReference type="ChEBI" id="CHEBI:29101"/>
    </reaction>
</comment>
<evidence type="ECO:0000256" key="11">
    <source>
        <dbReference type="ARBA" id="ARBA00035820"/>
    </source>
</evidence>
<dbReference type="PANTHER" id="PTHR11453">
    <property type="entry name" value="ANION EXCHANGE PROTEIN"/>
    <property type="match status" value="1"/>
</dbReference>
<feature type="compositionally biased region" description="Basic and acidic residues" evidence="14">
    <location>
        <begin position="56"/>
        <end position="74"/>
    </location>
</feature>
<dbReference type="InterPro" id="IPR003020">
    <property type="entry name" value="HCO3_transpt_euk"/>
</dbReference>
<dbReference type="AlphaFoldDB" id="A0AAW0PMZ5"/>
<dbReference type="GO" id="GO:0008510">
    <property type="term" value="F:sodium:bicarbonate symporter activity"/>
    <property type="evidence" value="ECO:0007669"/>
    <property type="project" value="TreeGrafter"/>
</dbReference>
<evidence type="ECO:0000256" key="14">
    <source>
        <dbReference type="SAM" id="MobiDB-lite"/>
    </source>
</evidence>
<feature type="region of interest" description="Disordered" evidence="14">
    <location>
        <begin position="46"/>
        <end position="86"/>
    </location>
</feature>
<evidence type="ECO:0000256" key="7">
    <source>
        <dbReference type="ARBA" id="ARBA00023053"/>
    </source>
</evidence>
<dbReference type="NCBIfam" id="TIGR00834">
    <property type="entry name" value="ae"/>
    <property type="match status" value="1"/>
</dbReference>
<dbReference type="GO" id="GO:0008509">
    <property type="term" value="F:monoatomic anion transmembrane transporter activity"/>
    <property type="evidence" value="ECO:0007669"/>
    <property type="project" value="InterPro"/>
</dbReference>
<sequence>MSATKKMEDEAVLDRGASLLKHMCDEEEVEGHHTVYIGVRVPKSYRRRRRHRRKVVQKDRKERVSENADDKSDAENNDEASNSILKPLISPAAERIRFILGEDDDGPAPPQLFTELDELLSVDGQEMEWKETARWIKFEEKVEKGGERWSKPHLRTCIEKGTIMLDMEASTLPQVVELITDSQIENGQLKADLKDKVTYTLLRKHRHQTKKSNLRSLADIGKTVSSANSPTTTHRNLTSSSLNDISDKPEKDQLRNKFMKKLPRDAEASNVLVGEVDFLDAPFVAFVRLQQAVMLGALTEVPVPTRFLFILLGPKGKAKSYHEIGRAIATLMSDEIFHDIAYKAKDRQDLLAGIDEFLDEVIVLPPGEWDPAIRIEPPKTLPSSDKRKNMYAGGAGGAGEGGPQMNGDMPHDGGHGGGHEVGDELKKTGRFCGGLILDIKRKAPFFVSDFTDGFNIQALSAILFIYLGTVTNAITFGGLLGDATNNMQGVLESFLGTAIAGGVFCLLAGQPLTILSSTGPVLVFERLLFKFSQDNYFDYLEFRLWIGLWSAFFCFVLVATDASYLVQYFTRFTEEGFASLISFIFIYDAFKKMIHLSHYYPINSDYKMEYVTHYDCACMAPIVLENSTNTQPGSLDGSSMWILNGTELPINSTWSTLTKSECLKYKGELVGESCKFVPDIALMSFILFFGTYTCSMCLKKFKTSPFFPTTVRKLISDFAIILAILIFCGVDVLVGVETPKLIVPTEFKPTNPSRGWFVPMFGGNPWWVYLASALPALLVTILIFMDQQITAVIVNRKEHKLKKGAGYHLDLFWVAVLMALCSFMGLPWYVAATVISIAHIDSLKMETETSAPGEQPKFLGVREQRVTGVCVFILTGVSVFMAPILKFMDRLKLLLMPAKHQPDLIYLRHVPLRKVHLFTFMQVLCLALLWILKSTVAAIVFPVMILALVAVRKGMDYMFSQHDLSFLDDVIPEKDKKKKEDEKKKRGSIDSDAEDSDYPYNENVIRPLTEISPLHSLNTKHHAEGIHYYQADYTSSPDMSPMKSVPQIRIDMDPDDDYDEDNTFYWKGRRSETSL</sequence>
<proteinExistence type="inferred from homology"/>
<feature type="region of interest" description="Disordered" evidence="14">
    <location>
        <begin position="976"/>
        <end position="1000"/>
    </location>
</feature>
<feature type="domain" description="Bicarbonate transporter-like transmembrane" evidence="15">
    <location>
        <begin position="430"/>
        <end position="887"/>
    </location>
</feature>
<keyword evidence="4" id="KW-1003">Cell membrane</keyword>
<evidence type="ECO:0000313" key="17">
    <source>
        <dbReference type="EMBL" id="KAK7933129.1"/>
    </source>
</evidence>
<evidence type="ECO:0000256" key="9">
    <source>
        <dbReference type="ARBA" id="ARBA00023136"/>
    </source>
</evidence>
<keyword evidence="18" id="KW-1185">Reference proteome</keyword>
<dbReference type="PRINTS" id="PR01231">
    <property type="entry name" value="HCO3TRNSPORT"/>
</dbReference>
<feature type="transmembrane region" description="Helical" evidence="13">
    <location>
        <begin position="493"/>
        <end position="522"/>
    </location>
</feature>
<feature type="transmembrane region" description="Helical" evidence="13">
    <location>
        <begin position="938"/>
        <end position="955"/>
    </location>
</feature>
<dbReference type="InterPro" id="IPR016152">
    <property type="entry name" value="PTrfase/Anion_transptr"/>
</dbReference>
<feature type="transmembrane region" description="Helical" evidence="13">
    <location>
        <begin position="572"/>
        <end position="590"/>
    </location>
</feature>
<feature type="region of interest" description="Disordered" evidence="14">
    <location>
        <begin position="374"/>
        <end position="403"/>
    </location>
</feature>
<evidence type="ECO:0000256" key="6">
    <source>
        <dbReference type="ARBA" id="ARBA00022989"/>
    </source>
</evidence>
<feature type="region of interest" description="Disordered" evidence="14">
    <location>
        <begin position="1036"/>
        <end position="1056"/>
    </location>
</feature>
<evidence type="ECO:0000256" key="1">
    <source>
        <dbReference type="ARBA" id="ARBA00004554"/>
    </source>
</evidence>
<evidence type="ECO:0000256" key="8">
    <source>
        <dbReference type="ARBA" id="ARBA00023065"/>
    </source>
</evidence>
<dbReference type="GO" id="GO:0016323">
    <property type="term" value="C:basolateral plasma membrane"/>
    <property type="evidence" value="ECO:0007669"/>
    <property type="project" value="UniProtKB-SubCell"/>
</dbReference>
<dbReference type="InterPro" id="IPR011531">
    <property type="entry name" value="HCO3_transpt-like_TM_dom"/>
</dbReference>
<evidence type="ECO:0000259" key="16">
    <source>
        <dbReference type="Pfam" id="PF07565"/>
    </source>
</evidence>
<comment type="similarity">
    <text evidence="2 13">Belongs to the anion exchanger (TC 2.A.31) family.</text>
</comment>
<feature type="transmembrane region" description="Helical" evidence="13">
    <location>
        <begin position="766"/>
        <end position="785"/>
    </location>
</feature>
<dbReference type="Proteomes" id="UP001460270">
    <property type="component" value="Unassembled WGS sequence"/>
</dbReference>
<feature type="transmembrane region" description="Helical" evidence="13">
    <location>
        <begin position="458"/>
        <end position="481"/>
    </location>
</feature>
<feature type="compositionally biased region" description="Basic residues" evidence="14">
    <location>
        <begin position="46"/>
        <end position="55"/>
    </location>
</feature>
<feature type="transmembrane region" description="Helical" evidence="13">
    <location>
        <begin position="542"/>
        <end position="560"/>
    </location>
</feature>
<keyword evidence="10" id="KW-0739">Sodium transport</keyword>
<reference evidence="18" key="1">
    <citation type="submission" date="2024-04" db="EMBL/GenBank/DDBJ databases">
        <title>Salinicola lusitanus LLJ914,a marine bacterium isolated from the Okinawa Trough.</title>
        <authorList>
            <person name="Li J."/>
        </authorList>
    </citation>
    <scope>NUCLEOTIDE SEQUENCE [LARGE SCALE GENOMIC DNA]</scope>
</reference>
<feature type="transmembrane region" description="Helical" evidence="13">
    <location>
        <begin position="718"/>
        <end position="736"/>
    </location>
</feature>
<dbReference type="GO" id="GO:0051453">
    <property type="term" value="P:regulation of intracellular pH"/>
    <property type="evidence" value="ECO:0007669"/>
    <property type="project" value="TreeGrafter"/>
</dbReference>
<keyword evidence="9 13" id="KW-0472">Membrane</keyword>
<evidence type="ECO:0000259" key="15">
    <source>
        <dbReference type="Pfam" id="PF00955"/>
    </source>
</evidence>
<dbReference type="Pfam" id="PF00955">
    <property type="entry name" value="HCO3_cotransp"/>
    <property type="match status" value="1"/>
</dbReference>
<evidence type="ECO:0000256" key="10">
    <source>
        <dbReference type="ARBA" id="ARBA00023201"/>
    </source>
</evidence>
<feature type="transmembrane region" description="Helical" evidence="13">
    <location>
        <begin position="806"/>
        <end position="830"/>
    </location>
</feature>
<dbReference type="InterPro" id="IPR013769">
    <property type="entry name" value="Band3_cytoplasmic_dom"/>
</dbReference>
<feature type="region of interest" description="Disordered" evidence="14">
    <location>
        <begin position="220"/>
        <end position="246"/>
    </location>
</feature>
<dbReference type="Gene3D" id="1.10.287.570">
    <property type="entry name" value="Helical hairpin bin"/>
    <property type="match status" value="1"/>
</dbReference>
<evidence type="ECO:0000256" key="12">
    <source>
        <dbReference type="ARBA" id="ARBA00036309"/>
    </source>
</evidence>
<feature type="compositionally biased region" description="Polar residues" evidence="14">
    <location>
        <begin position="223"/>
        <end position="244"/>
    </location>
</feature>
<evidence type="ECO:0000313" key="18">
    <source>
        <dbReference type="Proteomes" id="UP001460270"/>
    </source>
</evidence>
<evidence type="ECO:0000256" key="13">
    <source>
        <dbReference type="RuleBase" id="RU362035"/>
    </source>
</evidence>
<gene>
    <name evidence="17" type="ORF">WMY93_004025</name>
</gene>
<protein>
    <recommendedName>
        <fullName evidence="13">Anion exchange protein</fullName>
    </recommendedName>
</protein>
<dbReference type="FunFam" id="3.40.930.10:FF:000002">
    <property type="entry name" value="Anion exchange protein"/>
    <property type="match status" value="1"/>
</dbReference>
<dbReference type="Gene3D" id="3.40.930.10">
    <property type="entry name" value="Mannitol-specific EII, Chain A"/>
    <property type="match status" value="1"/>
</dbReference>
<feature type="compositionally biased region" description="Basic and acidic residues" evidence="14">
    <location>
        <begin position="976"/>
        <end position="989"/>
    </location>
</feature>
<dbReference type="EMBL" id="JBBPFD010000003">
    <property type="protein sequence ID" value="KAK7933129.1"/>
    <property type="molecule type" value="Genomic_DNA"/>
</dbReference>
<evidence type="ECO:0000256" key="3">
    <source>
        <dbReference type="ARBA" id="ARBA00022448"/>
    </source>
</evidence>
<evidence type="ECO:0000256" key="4">
    <source>
        <dbReference type="ARBA" id="ARBA00022475"/>
    </source>
</evidence>
<evidence type="ECO:0000256" key="5">
    <source>
        <dbReference type="ARBA" id="ARBA00022692"/>
    </source>
</evidence>
<dbReference type="Pfam" id="PF07565">
    <property type="entry name" value="Band_3_cyto"/>
    <property type="match status" value="1"/>
</dbReference>